<accession>A0A2T3HPR1</accession>
<name>A0A2T3HPR1_9SPHI</name>
<keyword evidence="5" id="KW-1185">Reference proteome</keyword>
<reference evidence="4 5" key="1">
    <citation type="submission" date="2018-03" db="EMBL/GenBank/DDBJ databases">
        <authorList>
            <person name="Keele B.F."/>
        </authorList>
    </citation>
    <scope>NUCLEOTIDE SEQUENCE [LARGE SCALE GENOMIC DNA]</scope>
    <source>
        <strain evidence="4 5">YL28-9</strain>
    </source>
</reference>
<feature type="coiled-coil region" evidence="1">
    <location>
        <begin position="71"/>
        <end position="101"/>
    </location>
</feature>
<feature type="coiled-coil region" evidence="1">
    <location>
        <begin position="167"/>
        <end position="205"/>
    </location>
</feature>
<evidence type="ECO:0000313" key="5">
    <source>
        <dbReference type="Proteomes" id="UP000240912"/>
    </source>
</evidence>
<evidence type="ECO:0000256" key="3">
    <source>
        <dbReference type="SAM" id="SignalP"/>
    </source>
</evidence>
<keyword evidence="1" id="KW-0175">Coiled coil</keyword>
<keyword evidence="3" id="KW-0732">Signal</keyword>
<keyword evidence="2" id="KW-0812">Transmembrane</keyword>
<evidence type="ECO:0008006" key="6">
    <source>
        <dbReference type="Google" id="ProtNLM"/>
    </source>
</evidence>
<dbReference type="OrthoDB" id="981213at2"/>
<dbReference type="EMBL" id="PYLS01000004">
    <property type="protein sequence ID" value="PST84432.1"/>
    <property type="molecule type" value="Genomic_DNA"/>
</dbReference>
<keyword evidence="2" id="KW-1133">Transmembrane helix</keyword>
<gene>
    <name evidence="4" type="ORF">C7T94_06930</name>
</gene>
<organism evidence="4 5">
    <name type="scientific">Pedobacter yulinensis</name>
    <dbReference type="NCBI Taxonomy" id="2126353"/>
    <lineage>
        <taxon>Bacteria</taxon>
        <taxon>Pseudomonadati</taxon>
        <taxon>Bacteroidota</taxon>
        <taxon>Sphingobacteriia</taxon>
        <taxon>Sphingobacteriales</taxon>
        <taxon>Sphingobacteriaceae</taxon>
        <taxon>Pedobacter</taxon>
    </lineage>
</organism>
<evidence type="ECO:0000256" key="2">
    <source>
        <dbReference type="SAM" id="Phobius"/>
    </source>
</evidence>
<proteinExistence type="predicted"/>
<dbReference type="Proteomes" id="UP000240912">
    <property type="component" value="Unassembled WGS sequence"/>
</dbReference>
<protein>
    <recommendedName>
        <fullName evidence="6">tRNA (Guanine-N1)-methyltransferase</fullName>
    </recommendedName>
</protein>
<dbReference type="AlphaFoldDB" id="A0A2T3HPR1"/>
<dbReference type="RefSeq" id="WP_107214530.1">
    <property type="nucleotide sequence ID" value="NZ_KZ686268.1"/>
</dbReference>
<evidence type="ECO:0000256" key="1">
    <source>
        <dbReference type="SAM" id="Coils"/>
    </source>
</evidence>
<keyword evidence="2" id="KW-0472">Membrane</keyword>
<sequence length="205" mass="23828">MNRKTTLTTLILFFISLTFCQGLNAQVRDTSRNTDPSLRGQYNFMLSKSRNMNGYRLINPSRLSALWKNANDSLRAERSQLAAARKKIREQEATIAALNKDITGKESSLNEATTRVDEIRFLGIPFNKSTYSTMVWAIIIVLGAVLAFIIFRSASYRREARYRVQLFQEISEEYQQYKIKANEKEKKLARELQDERNRMDDLRGR</sequence>
<comment type="caution">
    <text evidence="4">The sequence shown here is derived from an EMBL/GenBank/DDBJ whole genome shotgun (WGS) entry which is preliminary data.</text>
</comment>
<feature type="transmembrane region" description="Helical" evidence="2">
    <location>
        <begin position="134"/>
        <end position="151"/>
    </location>
</feature>
<evidence type="ECO:0000313" key="4">
    <source>
        <dbReference type="EMBL" id="PST84432.1"/>
    </source>
</evidence>
<feature type="signal peptide" evidence="3">
    <location>
        <begin position="1"/>
        <end position="25"/>
    </location>
</feature>
<feature type="chain" id="PRO_5015418367" description="tRNA (Guanine-N1)-methyltransferase" evidence="3">
    <location>
        <begin position="26"/>
        <end position="205"/>
    </location>
</feature>